<keyword evidence="4" id="KW-1185">Reference proteome</keyword>
<dbReference type="EMBL" id="RHHR01000014">
    <property type="protein sequence ID" value="RNB74675.1"/>
    <property type="molecule type" value="Genomic_DNA"/>
</dbReference>
<keyword evidence="1" id="KW-1133">Transmembrane helix</keyword>
<dbReference type="GO" id="GO:0006508">
    <property type="term" value="P:proteolysis"/>
    <property type="evidence" value="ECO:0007669"/>
    <property type="project" value="InterPro"/>
</dbReference>
<feature type="domain" description="Peptidase S9 prolyl oligopeptidase catalytic" evidence="2">
    <location>
        <begin position="102"/>
        <end position="302"/>
    </location>
</feature>
<evidence type="ECO:0000259" key="2">
    <source>
        <dbReference type="Pfam" id="PF00326"/>
    </source>
</evidence>
<dbReference type="Proteomes" id="UP000282028">
    <property type="component" value="Unassembled WGS sequence"/>
</dbReference>
<keyword evidence="1" id="KW-0812">Transmembrane</keyword>
<dbReference type="Pfam" id="PF00326">
    <property type="entry name" value="Peptidase_S9"/>
    <property type="match status" value="1"/>
</dbReference>
<keyword evidence="1" id="KW-0472">Membrane</keyword>
<evidence type="ECO:0000313" key="3">
    <source>
        <dbReference type="EMBL" id="RNB74675.1"/>
    </source>
</evidence>
<organism evidence="3 4">
    <name type="scientific">Brevibacillus invocatus</name>
    <dbReference type="NCBI Taxonomy" id="173959"/>
    <lineage>
        <taxon>Bacteria</taxon>
        <taxon>Bacillati</taxon>
        <taxon>Bacillota</taxon>
        <taxon>Bacilli</taxon>
        <taxon>Bacillales</taxon>
        <taxon>Paenibacillaceae</taxon>
        <taxon>Brevibacillus</taxon>
    </lineage>
</organism>
<evidence type="ECO:0000313" key="4">
    <source>
        <dbReference type="Proteomes" id="UP000282028"/>
    </source>
</evidence>
<dbReference type="GO" id="GO:0008236">
    <property type="term" value="F:serine-type peptidase activity"/>
    <property type="evidence" value="ECO:0007669"/>
    <property type="project" value="InterPro"/>
</dbReference>
<dbReference type="InterPro" id="IPR052920">
    <property type="entry name" value="DNA-binding_regulatory"/>
</dbReference>
<feature type="transmembrane region" description="Helical" evidence="1">
    <location>
        <begin position="6"/>
        <end position="28"/>
    </location>
</feature>
<dbReference type="InterPro" id="IPR001375">
    <property type="entry name" value="Peptidase_S9_cat"/>
</dbReference>
<dbReference type="PANTHER" id="PTHR43358:SF4">
    <property type="entry name" value="ALPHA_BETA HYDROLASE FOLD-1 DOMAIN-CONTAINING PROTEIN"/>
    <property type="match status" value="1"/>
</dbReference>
<name>A0A3M8CII6_9BACL</name>
<dbReference type="SUPFAM" id="SSF53474">
    <property type="entry name" value="alpha/beta-Hydrolases"/>
    <property type="match status" value="1"/>
</dbReference>
<evidence type="ECO:0000256" key="1">
    <source>
        <dbReference type="SAM" id="Phobius"/>
    </source>
</evidence>
<dbReference type="InterPro" id="IPR029058">
    <property type="entry name" value="AB_hydrolase_fold"/>
</dbReference>
<reference evidence="3 4" key="1">
    <citation type="submission" date="2018-10" db="EMBL/GenBank/DDBJ databases">
        <title>Phylogenomics of Brevibacillus.</title>
        <authorList>
            <person name="Dunlap C."/>
        </authorList>
    </citation>
    <scope>NUCLEOTIDE SEQUENCE [LARGE SCALE GENOMIC DNA]</scope>
    <source>
        <strain evidence="3 4">JCM 12215</strain>
    </source>
</reference>
<protein>
    <submittedName>
        <fullName evidence="3">Alpha/beta fold hydrolase</fullName>
    </submittedName>
</protein>
<gene>
    <name evidence="3" type="ORF">EDM52_10310</name>
</gene>
<comment type="caution">
    <text evidence="3">The sequence shown here is derived from an EMBL/GenBank/DDBJ whole genome shotgun (WGS) entry which is preliminary data.</text>
</comment>
<dbReference type="PANTHER" id="PTHR43358">
    <property type="entry name" value="ALPHA/BETA-HYDROLASE"/>
    <property type="match status" value="1"/>
</dbReference>
<dbReference type="RefSeq" id="WP_122908960.1">
    <property type="nucleotide sequence ID" value="NZ_CBCSBE010000006.1"/>
</dbReference>
<keyword evidence="3" id="KW-0378">Hydrolase</keyword>
<proteinExistence type="predicted"/>
<dbReference type="OrthoDB" id="9776685at2"/>
<sequence length="302" mass="33954">MSTILYSVVGLLLAIVVIIALIAFQVTWKLTHPKRKPLDMDPKDFGLEHVENVRFSSREAGISLAGWYMSAERETGHSRKKTLIFSHGYSQNRQEPHLPALSLAAQLVKDGYDVLMFDFRNAGESSDALTTIGLREQQDLLSAIDYVESSRPGHALGLVGFSMGAATSLLVGGMDDRIEAIVADSPFYSLREYLEENLPKWTGLPRFPFNWFILTLSPILLGANPREVKPYEAVKQAKKPIFFIHGTGDETVPCQNSERLRALATNEQTELWLVPKTGHVRSYARYPEEYGQKVIHFFNEVL</sequence>
<accession>A0A3M8CII6</accession>
<dbReference type="AlphaFoldDB" id="A0A3M8CII6"/>
<dbReference type="Gene3D" id="3.40.50.1820">
    <property type="entry name" value="alpha/beta hydrolase"/>
    <property type="match status" value="1"/>
</dbReference>